<evidence type="ECO:0000256" key="4">
    <source>
        <dbReference type="ARBA" id="ARBA00023002"/>
    </source>
</evidence>
<dbReference type="InterPro" id="IPR020626">
    <property type="entry name" value="Asp_DH_prok"/>
</dbReference>
<gene>
    <name evidence="6" type="primary">nadX</name>
    <name evidence="9" type="ORF">EOI86_10040</name>
</gene>
<evidence type="ECO:0000259" key="8">
    <source>
        <dbReference type="Pfam" id="PF03447"/>
    </source>
</evidence>
<dbReference type="PANTHER" id="PTHR31873:SF6">
    <property type="entry name" value="ASPARTATE DEHYDROGENASE DOMAIN-CONTAINING PROTEIN"/>
    <property type="match status" value="1"/>
</dbReference>
<dbReference type="RefSeq" id="WP_127764915.1">
    <property type="nucleotide sequence ID" value="NZ_SADE01000001.1"/>
</dbReference>
<name>A0A437QYE0_9PROT</name>
<dbReference type="SUPFAM" id="SSF51735">
    <property type="entry name" value="NAD(P)-binding Rossmann-fold domains"/>
    <property type="match status" value="1"/>
</dbReference>
<dbReference type="GO" id="GO:0033735">
    <property type="term" value="F:aspartate dehydrogenase [NAD(P)+] activity"/>
    <property type="evidence" value="ECO:0007669"/>
    <property type="project" value="UniProtKB-EC"/>
</dbReference>
<feature type="active site" evidence="6">
    <location>
        <position position="225"/>
    </location>
</feature>
<dbReference type="NCBIfam" id="NF009825">
    <property type="entry name" value="PRK13302.1"/>
    <property type="match status" value="1"/>
</dbReference>
<dbReference type="Gene3D" id="3.40.50.720">
    <property type="entry name" value="NAD(P)-binding Rossmann-like Domain"/>
    <property type="match status" value="1"/>
</dbReference>
<dbReference type="UniPathway" id="UPA00253">
    <property type="reaction ID" value="UER00456"/>
</dbReference>
<dbReference type="Pfam" id="PF01958">
    <property type="entry name" value="Asp_DH_C"/>
    <property type="match status" value="1"/>
</dbReference>
<dbReference type="GO" id="GO:0051287">
    <property type="term" value="F:NAD binding"/>
    <property type="evidence" value="ECO:0007669"/>
    <property type="project" value="UniProtKB-UniRule"/>
</dbReference>
<comment type="function">
    <text evidence="6">Specifically catalyzes the NAD or NADP-dependent dehydrogenation of L-aspartate to iminoaspartate.</text>
</comment>
<feature type="domain" description="Aspartate dehydrogenase" evidence="7">
    <location>
        <begin position="173"/>
        <end position="260"/>
    </location>
</feature>
<proteinExistence type="inferred from homology"/>
<evidence type="ECO:0000256" key="5">
    <source>
        <dbReference type="ARBA" id="ARBA00023027"/>
    </source>
</evidence>
<dbReference type="HAMAP" id="MF_01265">
    <property type="entry name" value="NadX"/>
    <property type="match status" value="1"/>
</dbReference>
<feature type="domain" description="Aspartate/homoserine dehydrogenase NAD-binding" evidence="8">
    <location>
        <begin position="10"/>
        <end position="124"/>
    </location>
</feature>
<dbReference type="InterPro" id="IPR011182">
    <property type="entry name" value="L-Asp_DH"/>
</dbReference>
<keyword evidence="5 6" id="KW-0520">NAD</keyword>
<dbReference type="PIRSF" id="PIRSF005227">
    <property type="entry name" value="Asp_dh_NAD_syn"/>
    <property type="match status" value="1"/>
</dbReference>
<sequence length="274" mass="28404">MAQVKVALAGLGAVGLKVAEWLDSDDARTLGQGLDLVAATASSESSARTKLAGLTHQPSYLSPGDLAEAADVVVECLPPDLFRAVAEPTVKAGKVLMPLSVTQLLVNWDIVDLATETGARIIVPTGALLGLDAVRAAAEGTLRSVTMRTRKPPAGLAKAPFVIEQGIDLSDLSEPLRLYQGSVRDAAQKFPANVNVAVALSLAGAGPDETQYEIWADPGVTRNTHVIEVDAAEVSFEMSIAGVPTEENPATGKLTPLSTIAALKALVQPLKIGS</sequence>
<evidence type="ECO:0000313" key="9">
    <source>
        <dbReference type="EMBL" id="RVU39544.1"/>
    </source>
</evidence>
<comment type="pathway">
    <text evidence="6">Cofactor biosynthesis; NAD(+) biosynthesis; iminoaspartate from L-aspartate (dehydrogenase route): step 1/1.</text>
</comment>
<dbReference type="InterPro" id="IPR005106">
    <property type="entry name" value="Asp/hSer_DH_NAD-bd"/>
</dbReference>
<evidence type="ECO:0000259" key="7">
    <source>
        <dbReference type="Pfam" id="PF01958"/>
    </source>
</evidence>
<accession>A0A437QYE0</accession>
<comment type="catalytic activity">
    <reaction evidence="6">
        <text>L-aspartate + NADP(+) + H2O = oxaloacetate + NH4(+) + NADPH + H(+)</text>
        <dbReference type="Rhea" id="RHEA:11784"/>
        <dbReference type="ChEBI" id="CHEBI:15377"/>
        <dbReference type="ChEBI" id="CHEBI:15378"/>
        <dbReference type="ChEBI" id="CHEBI:16452"/>
        <dbReference type="ChEBI" id="CHEBI:28938"/>
        <dbReference type="ChEBI" id="CHEBI:29991"/>
        <dbReference type="ChEBI" id="CHEBI:57783"/>
        <dbReference type="ChEBI" id="CHEBI:58349"/>
        <dbReference type="EC" id="1.4.1.21"/>
    </reaction>
</comment>
<dbReference type="InterPro" id="IPR002811">
    <property type="entry name" value="Asp_DH"/>
</dbReference>
<dbReference type="GO" id="GO:0016639">
    <property type="term" value="F:oxidoreductase activity, acting on the CH-NH2 group of donors, NAD or NADP as acceptor"/>
    <property type="evidence" value="ECO:0007669"/>
    <property type="project" value="UniProtKB-UniRule"/>
</dbReference>
<keyword evidence="4 6" id="KW-0560">Oxidoreductase</keyword>
<evidence type="ECO:0000256" key="6">
    <source>
        <dbReference type="HAMAP-Rule" id="MF_01265"/>
    </source>
</evidence>
<organism evidence="9 10">
    <name type="scientific">Hwanghaeella grinnelliae</name>
    <dbReference type="NCBI Taxonomy" id="2500179"/>
    <lineage>
        <taxon>Bacteria</taxon>
        <taxon>Pseudomonadati</taxon>
        <taxon>Pseudomonadota</taxon>
        <taxon>Alphaproteobacteria</taxon>
        <taxon>Rhodospirillales</taxon>
        <taxon>Rhodospirillaceae</taxon>
        <taxon>Hwanghaeella</taxon>
    </lineage>
</organism>
<reference evidence="10" key="1">
    <citation type="submission" date="2019-01" db="EMBL/GenBank/DDBJ databases">
        <title>Gri0909 isolated from a small marine red alga.</title>
        <authorList>
            <person name="Kim J."/>
            <person name="Jeong S.E."/>
            <person name="Jeon C.O."/>
        </authorList>
    </citation>
    <scope>NUCLEOTIDE SEQUENCE [LARGE SCALE GENOMIC DNA]</scope>
    <source>
        <strain evidence="10">Gri0909</strain>
    </source>
</reference>
<feature type="binding site" evidence="6">
    <location>
        <position position="195"/>
    </location>
    <ligand>
        <name>NAD(+)</name>
        <dbReference type="ChEBI" id="CHEBI:57540"/>
    </ligand>
</feature>
<feature type="binding site" evidence="6">
    <location>
        <position position="127"/>
    </location>
    <ligand>
        <name>NAD(+)</name>
        <dbReference type="ChEBI" id="CHEBI:57540"/>
    </ligand>
</feature>
<comment type="caution">
    <text evidence="9">The sequence shown here is derived from an EMBL/GenBank/DDBJ whole genome shotgun (WGS) entry which is preliminary data.</text>
</comment>
<comment type="similarity">
    <text evidence="1 6">Belongs to the L-aspartate dehydrogenase family.</text>
</comment>
<keyword evidence="3 6" id="KW-0521">NADP</keyword>
<evidence type="ECO:0000256" key="2">
    <source>
        <dbReference type="ARBA" id="ARBA00022642"/>
    </source>
</evidence>
<keyword evidence="2 6" id="KW-0662">Pyridine nucleotide biosynthesis</keyword>
<dbReference type="Gene3D" id="3.30.360.10">
    <property type="entry name" value="Dihydrodipicolinate Reductase, domain 2"/>
    <property type="match status" value="1"/>
</dbReference>
<comment type="miscellaneous">
    <text evidence="6">The iminoaspartate product is unstable in aqueous solution and can decompose to oxaloacetate and ammonia.</text>
</comment>
<dbReference type="InterPro" id="IPR036291">
    <property type="entry name" value="NAD(P)-bd_dom_sf"/>
</dbReference>
<protein>
    <recommendedName>
        <fullName evidence="6">L-aspartate dehydrogenase</fullName>
        <ecNumber evidence="6">1.4.1.21</ecNumber>
    </recommendedName>
</protein>
<dbReference type="SUPFAM" id="SSF55347">
    <property type="entry name" value="Glyceraldehyde-3-phosphate dehydrogenase-like, C-terminal domain"/>
    <property type="match status" value="1"/>
</dbReference>
<dbReference type="EMBL" id="SADE01000001">
    <property type="protein sequence ID" value="RVU39544.1"/>
    <property type="molecule type" value="Genomic_DNA"/>
</dbReference>
<keyword evidence="10" id="KW-1185">Reference proteome</keyword>
<dbReference type="EC" id="1.4.1.21" evidence="6"/>
<dbReference type="GO" id="GO:0050661">
    <property type="term" value="F:NADP binding"/>
    <property type="evidence" value="ECO:0007669"/>
    <property type="project" value="UniProtKB-UniRule"/>
</dbReference>
<dbReference type="PANTHER" id="PTHR31873">
    <property type="entry name" value="L-ASPARTATE DEHYDROGENASE-RELATED"/>
    <property type="match status" value="1"/>
</dbReference>
<evidence type="ECO:0000313" key="10">
    <source>
        <dbReference type="Proteomes" id="UP000287447"/>
    </source>
</evidence>
<evidence type="ECO:0000256" key="3">
    <source>
        <dbReference type="ARBA" id="ARBA00022857"/>
    </source>
</evidence>
<dbReference type="OrthoDB" id="8456681at2"/>
<comment type="catalytic activity">
    <reaction evidence="6">
        <text>L-aspartate + NAD(+) + H2O = oxaloacetate + NH4(+) + NADH + H(+)</text>
        <dbReference type="Rhea" id="RHEA:11788"/>
        <dbReference type="ChEBI" id="CHEBI:15377"/>
        <dbReference type="ChEBI" id="CHEBI:15378"/>
        <dbReference type="ChEBI" id="CHEBI:16452"/>
        <dbReference type="ChEBI" id="CHEBI:28938"/>
        <dbReference type="ChEBI" id="CHEBI:29991"/>
        <dbReference type="ChEBI" id="CHEBI:57540"/>
        <dbReference type="ChEBI" id="CHEBI:57945"/>
        <dbReference type="EC" id="1.4.1.21"/>
    </reaction>
</comment>
<dbReference type="AlphaFoldDB" id="A0A437QYE0"/>
<dbReference type="Pfam" id="PF03447">
    <property type="entry name" value="NAD_binding_3"/>
    <property type="match status" value="1"/>
</dbReference>
<dbReference type="Proteomes" id="UP000287447">
    <property type="component" value="Unassembled WGS sequence"/>
</dbReference>
<evidence type="ECO:0000256" key="1">
    <source>
        <dbReference type="ARBA" id="ARBA00008331"/>
    </source>
</evidence>
<dbReference type="GO" id="GO:0009435">
    <property type="term" value="P:NAD+ biosynthetic process"/>
    <property type="evidence" value="ECO:0007669"/>
    <property type="project" value="UniProtKB-UniRule"/>
</dbReference>